<accession>A0A938Y2P2</accession>
<evidence type="ECO:0000313" key="3">
    <source>
        <dbReference type="Proteomes" id="UP000663791"/>
    </source>
</evidence>
<feature type="transmembrane region" description="Helical" evidence="1">
    <location>
        <begin position="50"/>
        <end position="69"/>
    </location>
</feature>
<organism evidence="2 3">
    <name type="scientific">Nocardioides faecalis</name>
    <dbReference type="NCBI Taxonomy" id="2803858"/>
    <lineage>
        <taxon>Bacteria</taxon>
        <taxon>Bacillati</taxon>
        <taxon>Actinomycetota</taxon>
        <taxon>Actinomycetes</taxon>
        <taxon>Propionibacteriales</taxon>
        <taxon>Nocardioidaceae</taxon>
        <taxon>Nocardioides</taxon>
    </lineage>
</organism>
<dbReference type="Proteomes" id="UP000663791">
    <property type="component" value="Unassembled WGS sequence"/>
</dbReference>
<keyword evidence="1" id="KW-1133">Transmembrane helix</keyword>
<evidence type="ECO:0000256" key="1">
    <source>
        <dbReference type="SAM" id="Phobius"/>
    </source>
</evidence>
<proteinExistence type="predicted"/>
<reference evidence="2" key="1">
    <citation type="submission" date="2021-01" db="EMBL/GenBank/DDBJ databases">
        <title>Novel species in genus Nocardioides.</title>
        <authorList>
            <person name="Zhang G."/>
        </authorList>
    </citation>
    <scope>NUCLEOTIDE SEQUENCE</scope>
    <source>
        <strain evidence="2">Zg-536</strain>
    </source>
</reference>
<name>A0A938Y2P2_9ACTN</name>
<sequence>MNDSHAPTTDEEFVDHIRRTYRALDVQPGGIDTVHVLAGARHRRLRSGGAVLAAAAAVIVLALAVAQPWTGTPDSSAELPVADGPVEVLKGGMASEAWPSWTWNEWAAWSDVVVLADVTSESEEGTYSAADGSGESTIGRKVTVKVGDVLWARDSAFAVGDRVDVSAAGWVDRPGEKRVRIALETAPRLEVGRTYVLALRSAGGCDADTGGSEGWSVLGSSAAWPVSGSTIGTGESEGRTVVGDPTQAVPGSFEREMMGRTIADLRAKMADSPPAARRGCE</sequence>
<keyword evidence="1" id="KW-0812">Transmembrane</keyword>
<dbReference type="RefSeq" id="WP_205292054.1">
    <property type="nucleotide sequence ID" value="NZ_CP074406.1"/>
</dbReference>
<dbReference type="AlphaFoldDB" id="A0A938Y2P2"/>
<keyword evidence="3" id="KW-1185">Reference proteome</keyword>
<gene>
    <name evidence="2" type="ORF">JK386_12650</name>
</gene>
<protein>
    <submittedName>
        <fullName evidence="2">Uncharacterized protein</fullName>
    </submittedName>
</protein>
<dbReference type="EMBL" id="JAERTX010000010">
    <property type="protein sequence ID" value="MBM9460756.1"/>
    <property type="molecule type" value="Genomic_DNA"/>
</dbReference>
<keyword evidence="1" id="KW-0472">Membrane</keyword>
<comment type="caution">
    <text evidence="2">The sequence shown here is derived from an EMBL/GenBank/DDBJ whole genome shotgun (WGS) entry which is preliminary data.</text>
</comment>
<evidence type="ECO:0000313" key="2">
    <source>
        <dbReference type="EMBL" id="MBM9460756.1"/>
    </source>
</evidence>